<evidence type="ECO:0000256" key="8">
    <source>
        <dbReference type="ARBA" id="ARBA00023136"/>
    </source>
</evidence>
<comment type="caution">
    <text evidence="10">Lacks conserved residue(s) required for the propagation of feature annotation.</text>
</comment>
<keyword evidence="5 10" id="KW-0812">Transmembrane</keyword>
<keyword evidence="3 10" id="KW-0813">Transport</keyword>
<dbReference type="HAMAP" id="MF_00115">
    <property type="entry name" value="MscL"/>
    <property type="match status" value="1"/>
</dbReference>
<evidence type="ECO:0000313" key="11">
    <source>
        <dbReference type="EMBL" id="VYU63713.1"/>
    </source>
</evidence>
<dbReference type="PANTHER" id="PTHR30266:SF2">
    <property type="entry name" value="LARGE-CONDUCTANCE MECHANOSENSITIVE CHANNEL"/>
    <property type="match status" value="1"/>
</dbReference>
<name>A0A6N3GI43_9CLOT</name>
<dbReference type="PRINTS" id="PR01264">
    <property type="entry name" value="MECHCHANNEL"/>
</dbReference>
<dbReference type="GO" id="GO:0008381">
    <property type="term" value="F:mechanosensitive monoatomic ion channel activity"/>
    <property type="evidence" value="ECO:0007669"/>
    <property type="project" value="UniProtKB-UniRule"/>
</dbReference>
<protein>
    <recommendedName>
        <fullName evidence="10">Large-conductance mechanosensitive channel</fullName>
    </recommendedName>
</protein>
<evidence type="ECO:0000256" key="10">
    <source>
        <dbReference type="HAMAP-Rule" id="MF_00115"/>
    </source>
</evidence>
<evidence type="ECO:0000256" key="7">
    <source>
        <dbReference type="ARBA" id="ARBA00023065"/>
    </source>
</evidence>
<dbReference type="InterPro" id="IPR036019">
    <property type="entry name" value="MscL_channel"/>
</dbReference>
<organism evidence="11">
    <name type="scientific">Clostridium tertium</name>
    <dbReference type="NCBI Taxonomy" id="1559"/>
    <lineage>
        <taxon>Bacteria</taxon>
        <taxon>Bacillati</taxon>
        <taxon>Bacillota</taxon>
        <taxon>Clostridia</taxon>
        <taxon>Eubacteriales</taxon>
        <taxon>Clostridiaceae</taxon>
        <taxon>Clostridium</taxon>
    </lineage>
</organism>
<comment type="similarity">
    <text evidence="2 10">Belongs to the MscL family.</text>
</comment>
<evidence type="ECO:0000256" key="1">
    <source>
        <dbReference type="ARBA" id="ARBA00004651"/>
    </source>
</evidence>
<evidence type="ECO:0000256" key="6">
    <source>
        <dbReference type="ARBA" id="ARBA00022989"/>
    </source>
</evidence>
<comment type="function">
    <text evidence="10">Channel that opens in response to stretch forces in the membrane lipid bilayer. May participate in the regulation of osmotic pressure changes within the cell.</text>
</comment>
<evidence type="ECO:0000256" key="5">
    <source>
        <dbReference type="ARBA" id="ARBA00022692"/>
    </source>
</evidence>
<dbReference type="EMBL" id="CACRTO010000048">
    <property type="protein sequence ID" value="VYU63713.1"/>
    <property type="molecule type" value="Genomic_DNA"/>
</dbReference>
<keyword evidence="4 10" id="KW-1003">Cell membrane</keyword>
<dbReference type="PROSITE" id="PS01327">
    <property type="entry name" value="MSCL"/>
    <property type="match status" value="1"/>
</dbReference>
<comment type="subcellular location">
    <subcellularLocation>
        <location evidence="1 10">Cell membrane</location>
        <topology evidence="1 10">Multi-pass membrane protein</topology>
    </subcellularLocation>
</comment>
<dbReference type="InterPro" id="IPR019823">
    <property type="entry name" value="Mechanosensitive_channel_CS"/>
</dbReference>
<dbReference type="Pfam" id="PF01741">
    <property type="entry name" value="MscL"/>
    <property type="match status" value="1"/>
</dbReference>
<accession>A0A6N3GI43</accession>
<evidence type="ECO:0000256" key="9">
    <source>
        <dbReference type="ARBA" id="ARBA00023303"/>
    </source>
</evidence>
<evidence type="ECO:0000256" key="4">
    <source>
        <dbReference type="ARBA" id="ARBA00022475"/>
    </source>
</evidence>
<evidence type="ECO:0000256" key="2">
    <source>
        <dbReference type="ARBA" id="ARBA00007254"/>
    </source>
</evidence>
<proteinExistence type="inferred from homology"/>
<gene>
    <name evidence="10 11" type="primary">mscL</name>
    <name evidence="11" type="ORF">CTLFYP3_03240</name>
</gene>
<keyword evidence="6 10" id="KW-1133">Transmembrane helix</keyword>
<keyword evidence="9 10" id="KW-0407">Ion channel</keyword>
<keyword evidence="8 10" id="KW-0472">Membrane</keyword>
<reference evidence="11" key="1">
    <citation type="submission" date="2019-11" db="EMBL/GenBank/DDBJ databases">
        <authorList>
            <person name="Feng L."/>
        </authorList>
    </citation>
    <scope>NUCLEOTIDE SEQUENCE</scope>
    <source>
        <strain evidence="11">CTertiumLFYP3</strain>
    </source>
</reference>
<feature type="transmembrane region" description="Helical" evidence="10">
    <location>
        <begin position="77"/>
        <end position="98"/>
    </location>
</feature>
<evidence type="ECO:0000256" key="3">
    <source>
        <dbReference type="ARBA" id="ARBA00022448"/>
    </source>
</evidence>
<dbReference type="NCBIfam" id="TIGR00220">
    <property type="entry name" value="mscL"/>
    <property type="match status" value="1"/>
</dbReference>
<sequence>MKEKGKKFIQEFKEFAMKGNVLDLAIGVVMGGAFNKIVSSLVENIIMPIVGFLIGGVKFEELTYTFSSGLGKAEIKYGIFIQSVVDFIIIAFSIFVFIKVVAKLNRKKDEDVTEEVPAEVELTAEQVLLTEIRDILRDSKKEDKVEV</sequence>
<dbReference type="RefSeq" id="WP_156627692.1">
    <property type="nucleotide sequence ID" value="NZ_CACRTO010000048.1"/>
</dbReference>
<dbReference type="InterPro" id="IPR001185">
    <property type="entry name" value="MS_channel"/>
</dbReference>
<dbReference type="NCBIfam" id="NF001843">
    <property type="entry name" value="PRK00567.1-4"/>
    <property type="match status" value="1"/>
</dbReference>
<comment type="subunit">
    <text evidence="10">Homopentamer.</text>
</comment>
<dbReference type="AlphaFoldDB" id="A0A6N3GI43"/>
<keyword evidence="7 10" id="KW-0406">Ion transport</keyword>
<dbReference type="SUPFAM" id="SSF81330">
    <property type="entry name" value="Gated mechanosensitive channel"/>
    <property type="match status" value="1"/>
</dbReference>
<dbReference type="PANTHER" id="PTHR30266">
    <property type="entry name" value="MECHANOSENSITIVE CHANNEL MSCL"/>
    <property type="match status" value="1"/>
</dbReference>
<dbReference type="GO" id="GO:0005886">
    <property type="term" value="C:plasma membrane"/>
    <property type="evidence" value="ECO:0007669"/>
    <property type="project" value="UniProtKB-SubCell"/>
</dbReference>
<dbReference type="InterPro" id="IPR037673">
    <property type="entry name" value="MSC/AndL"/>
</dbReference>
<dbReference type="Gene3D" id="1.10.1200.120">
    <property type="entry name" value="Large-conductance mechanosensitive channel, MscL, domain 1"/>
    <property type="match status" value="1"/>
</dbReference>